<dbReference type="InterPro" id="IPR001509">
    <property type="entry name" value="Epimerase_deHydtase"/>
</dbReference>
<dbReference type="PANTHER" id="PTHR43245">
    <property type="entry name" value="BIFUNCTIONAL POLYMYXIN RESISTANCE PROTEIN ARNA"/>
    <property type="match status" value="1"/>
</dbReference>
<accession>A0A178XXR6</accession>
<dbReference type="SUPFAM" id="SSF51735">
    <property type="entry name" value="NAD(P)-binding Rossmann-fold domains"/>
    <property type="match status" value="1"/>
</dbReference>
<feature type="domain" description="NAD-dependent epimerase/dehydratase" evidence="1">
    <location>
        <begin position="7"/>
        <end position="239"/>
    </location>
</feature>
<dbReference type="Proteomes" id="UP000094025">
    <property type="component" value="Unassembled WGS sequence"/>
</dbReference>
<gene>
    <name evidence="2" type="ORF">AU381_10865</name>
</gene>
<protein>
    <submittedName>
        <fullName evidence="2">NAD-dependent dehydratase</fullName>
    </submittedName>
</protein>
<dbReference type="PANTHER" id="PTHR43245:SF23">
    <property type="entry name" value="NAD(P)-BINDING DOMAIN-CONTAINING PROTEIN"/>
    <property type="match status" value="1"/>
</dbReference>
<dbReference type="Gene3D" id="3.40.50.720">
    <property type="entry name" value="NAD(P)-binding Rossmann-like Domain"/>
    <property type="match status" value="1"/>
</dbReference>
<dbReference type="Pfam" id="PF01370">
    <property type="entry name" value="Epimerase"/>
    <property type="match status" value="1"/>
</dbReference>
<dbReference type="InterPro" id="IPR050177">
    <property type="entry name" value="Lipid_A_modif_metabolic_enz"/>
</dbReference>
<keyword evidence="3" id="KW-1185">Reference proteome</keyword>
<dbReference type="OrthoDB" id="9795501at2"/>
<dbReference type="RefSeq" id="WP_064242168.1">
    <property type="nucleotide sequence ID" value="NZ_LPUX01000055.1"/>
</dbReference>
<proteinExistence type="predicted"/>
<name>A0A178XXR6_9HYPH</name>
<dbReference type="CDD" id="cd08946">
    <property type="entry name" value="SDR_e"/>
    <property type="match status" value="1"/>
</dbReference>
<dbReference type="STRING" id="1472378.AU381_10865"/>
<organism evidence="2 3">
    <name type="scientific">Sinorhizobium glycinis</name>
    <dbReference type="NCBI Taxonomy" id="1472378"/>
    <lineage>
        <taxon>Bacteria</taxon>
        <taxon>Pseudomonadati</taxon>
        <taxon>Pseudomonadota</taxon>
        <taxon>Alphaproteobacteria</taxon>
        <taxon>Hyphomicrobiales</taxon>
        <taxon>Rhizobiaceae</taxon>
        <taxon>Sinorhizobium/Ensifer group</taxon>
        <taxon>Sinorhizobium</taxon>
    </lineage>
</organism>
<evidence type="ECO:0000313" key="3">
    <source>
        <dbReference type="Proteomes" id="UP000094025"/>
    </source>
</evidence>
<sequence>MTESSRILITGHNGYLGSVMVPLLQRSGYEVTGLDTGYFRACTLGVDNTGVPEITKDVRAIEPSDLRGYDAVIHLAALSNDPIGNLNADWTRQINAEGTLRLAEMAKAAGIRRFLFSSSCIMYGMSEAAVVDETAPLAPQTEYARSKVVAEEALRALADDGFSPVYCRNGTVYGLSPRMRFDTVLNNFMGSAFTRGRVEVHSDGTPWRPVVHVQDVARYFKLMLEAPLQDIHNEAFNMGVESLNLQVREIAEVAAEAVPGAELIMVPQPGADQRTYKADFSKFSRTFPDFEFQWTARRGAQELYEAFRSIALRYEDFTDKRFTRLRWLGHLIEAGKLDDELRWRTPQLCIA</sequence>
<evidence type="ECO:0000313" key="2">
    <source>
        <dbReference type="EMBL" id="OAP40031.1"/>
    </source>
</evidence>
<reference evidence="2 3" key="1">
    <citation type="journal article" date="2016" name="Int. J. Syst. Evol. Microbiol.">
        <title>Ensifer glycinis sp. nov., an novel rhizobial species associated with Glycine spp.</title>
        <authorList>
            <person name="Yan H."/>
            <person name="Yan J."/>
            <person name="Sui X.H."/>
            <person name="Wang E.T."/>
            <person name="Chen W.X."/>
            <person name="Zhang X.X."/>
            <person name="Chen W.F."/>
        </authorList>
    </citation>
    <scope>NUCLEOTIDE SEQUENCE [LARGE SCALE GENOMIC DNA]</scope>
    <source>
        <strain evidence="2 3">CCBAU 23380</strain>
    </source>
</reference>
<dbReference type="InterPro" id="IPR036291">
    <property type="entry name" value="NAD(P)-bd_dom_sf"/>
</dbReference>
<dbReference type="AlphaFoldDB" id="A0A178XXR6"/>
<comment type="caution">
    <text evidence="2">The sequence shown here is derived from an EMBL/GenBank/DDBJ whole genome shotgun (WGS) entry which is preliminary data.</text>
</comment>
<dbReference type="EMBL" id="LPUX01000055">
    <property type="protein sequence ID" value="OAP40031.1"/>
    <property type="molecule type" value="Genomic_DNA"/>
</dbReference>
<evidence type="ECO:0000259" key="1">
    <source>
        <dbReference type="Pfam" id="PF01370"/>
    </source>
</evidence>